<keyword evidence="2" id="KW-1133">Transmembrane helix</keyword>
<accession>A0ABR4NJM7</accession>
<evidence type="ECO:0000313" key="4">
    <source>
        <dbReference type="Proteomes" id="UP001527925"/>
    </source>
</evidence>
<feature type="compositionally biased region" description="Low complexity" evidence="1">
    <location>
        <begin position="177"/>
        <end position="200"/>
    </location>
</feature>
<keyword evidence="2" id="KW-0812">Transmembrane</keyword>
<sequence length="223" mass="23112">MLLWYPNGIPQGVSTNAPGVWESIVWVTKSGEDRVCTSGSSDSNLSFYSEYSADGKFVTSFSEIQKVKPQISSSTSYFVTVNFGTSDCSGDPISGHIQHLYPQCTAYQGRFFKTVFNANATNTLLFSDNSCSGAGDFFQSVFAIPADAPGSTASCIFSTLRSPKLVNVPGSQPPSPSSSSSPVSQPSSAPTPSSAKQGNGAAMPGALAVLAAAMSFAGLIAAV</sequence>
<evidence type="ECO:0000313" key="3">
    <source>
        <dbReference type="EMBL" id="KAL2919748.1"/>
    </source>
</evidence>
<keyword evidence="4" id="KW-1185">Reference proteome</keyword>
<comment type="caution">
    <text evidence="3">The sequence shown here is derived from an EMBL/GenBank/DDBJ whole genome shotgun (WGS) entry which is preliminary data.</text>
</comment>
<evidence type="ECO:0000256" key="1">
    <source>
        <dbReference type="SAM" id="MobiDB-lite"/>
    </source>
</evidence>
<dbReference type="EMBL" id="JADGIZ020000002">
    <property type="protein sequence ID" value="KAL2919748.1"/>
    <property type="molecule type" value="Genomic_DNA"/>
</dbReference>
<name>A0ABR4NJM7_9FUNG</name>
<dbReference type="Proteomes" id="UP001527925">
    <property type="component" value="Unassembled WGS sequence"/>
</dbReference>
<gene>
    <name evidence="3" type="ORF">HK105_200664</name>
</gene>
<proteinExistence type="predicted"/>
<feature type="region of interest" description="Disordered" evidence="1">
    <location>
        <begin position="167"/>
        <end position="200"/>
    </location>
</feature>
<keyword evidence="2" id="KW-0472">Membrane</keyword>
<feature type="transmembrane region" description="Helical" evidence="2">
    <location>
        <begin position="201"/>
        <end position="222"/>
    </location>
</feature>
<protein>
    <submittedName>
        <fullName evidence="3">Uncharacterized protein</fullName>
    </submittedName>
</protein>
<reference evidence="3 4" key="1">
    <citation type="submission" date="2023-09" db="EMBL/GenBank/DDBJ databases">
        <title>Pangenome analysis of Batrachochytrium dendrobatidis and related Chytrids.</title>
        <authorList>
            <person name="Yacoub M.N."/>
            <person name="Stajich J.E."/>
            <person name="James T.Y."/>
        </authorList>
    </citation>
    <scope>NUCLEOTIDE SEQUENCE [LARGE SCALE GENOMIC DNA]</scope>
    <source>
        <strain evidence="3 4">JEL0888</strain>
    </source>
</reference>
<evidence type="ECO:0000256" key="2">
    <source>
        <dbReference type="SAM" id="Phobius"/>
    </source>
</evidence>
<organism evidence="3 4">
    <name type="scientific">Polyrhizophydium stewartii</name>
    <dbReference type="NCBI Taxonomy" id="2732419"/>
    <lineage>
        <taxon>Eukaryota</taxon>
        <taxon>Fungi</taxon>
        <taxon>Fungi incertae sedis</taxon>
        <taxon>Chytridiomycota</taxon>
        <taxon>Chytridiomycota incertae sedis</taxon>
        <taxon>Chytridiomycetes</taxon>
        <taxon>Rhizophydiales</taxon>
        <taxon>Rhizophydiales incertae sedis</taxon>
        <taxon>Polyrhizophydium</taxon>
    </lineage>
</organism>